<sequence length="47" mass="5489">MLSMPFFLSDKKIKKCKKKAPQKFNSRGACELWGKIKNKILPYIDKS</sequence>
<comment type="caution">
    <text evidence="1">The sequence shown here is derived from an EMBL/GenBank/DDBJ whole genome shotgun (WGS) entry which is preliminary data.</text>
</comment>
<evidence type="ECO:0000313" key="2">
    <source>
        <dbReference type="Proteomes" id="UP000004836"/>
    </source>
</evidence>
<gene>
    <name evidence="1" type="ORF">IMCC14465_02650</name>
</gene>
<organism evidence="1 2">
    <name type="scientific">alpha proteobacterium IMCC14465</name>
    <dbReference type="NCBI Taxonomy" id="1220535"/>
    <lineage>
        <taxon>Bacteria</taxon>
        <taxon>Pseudomonadati</taxon>
        <taxon>Pseudomonadota</taxon>
        <taxon>Alphaproteobacteria</taxon>
        <taxon>PS1 clade</taxon>
    </lineage>
</organism>
<evidence type="ECO:0000313" key="1">
    <source>
        <dbReference type="EMBL" id="EJW21871.1"/>
    </source>
</evidence>
<dbReference type="EMBL" id="ALYF01000002">
    <property type="protein sequence ID" value="EJW21871.1"/>
    <property type="molecule type" value="Genomic_DNA"/>
</dbReference>
<proteinExistence type="predicted"/>
<name>J9DIX1_9PROT</name>
<accession>J9DIX1</accession>
<dbReference type="Proteomes" id="UP000004836">
    <property type="component" value="Unassembled WGS sequence"/>
</dbReference>
<keyword evidence="2" id="KW-1185">Reference proteome</keyword>
<protein>
    <submittedName>
        <fullName evidence="1">Uncharacterized protein</fullName>
    </submittedName>
</protein>
<reference evidence="1 2" key="1">
    <citation type="journal article" date="2012" name="J. Bacteriol.">
        <title>Genome Sequence of Strain IMCC14465, Isolated from the East Sea, Belonging to the PS1 Clade of Alphaproteobacteria.</title>
        <authorList>
            <person name="Yang S.J."/>
            <person name="Kang I."/>
            <person name="Cho J.C."/>
        </authorList>
    </citation>
    <scope>NUCLEOTIDE SEQUENCE [LARGE SCALE GENOMIC DNA]</scope>
    <source>
        <strain evidence="1 2">IMCC14465</strain>
    </source>
</reference>
<dbReference type="AlphaFoldDB" id="J9DIX1"/>